<feature type="transmembrane region" description="Helical" evidence="6">
    <location>
        <begin position="129"/>
        <end position="148"/>
    </location>
</feature>
<dbReference type="NCBIfam" id="TIGR00797">
    <property type="entry name" value="matE"/>
    <property type="match status" value="1"/>
</dbReference>
<dbReference type="EMBL" id="JBJQOH010000007">
    <property type="protein sequence ID" value="KAL3681251.1"/>
    <property type="molecule type" value="Genomic_DNA"/>
</dbReference>
<feature type="transmembrane region" description="Helical" evidence="6">
    <location>
        <begin position="267"/>
        <end position="286"/>
    </location>
</feature>
<feature type="transmembrane region" description="Helical" evidence="6">
    <location>
        <begin position="97"/>
        <end position="117"/>
    </location>
</feature>
<evidence type="ECO:0000256" key="4">
    <source>
        <dbReference type="ARBA" id="ARBA00022989"/>
    </source>
</evidence>
<name>A0ABD3GTY0_9MARC</name>
<feature type="transmembrane region" description="Helical" evidence="6">
    <location>
        <begin position="422"/>
        <end position="444"/>
    </location>
</feature>
<dbReference type="Proteomes" id="UP001633002">
    <property type="component" value="Unassembled WGS sequence"/>
</dbReference>
<organism evidence="7 8">
    <name type="scientific">Riccia sorocarpa</name>
    <dbReference type="NCBI Taxonomy" id="122646"/>
    <lineage>
        <taxon>Eukaryota</taxon>
        <taxon>Viridiplantae</taxon>
        <taxon>Streptophyta</taxon>
        <taxon>Embryophyta</taxon>
        <taxon>Marchantiophyta</taxon>
        <taxon>Marchantiopsida</taxon>
        <taxon>Marchantiidae</taxon>
        <taxon>Marchantiales</taxon>
        <taxon>Ricciaceae</taxon>
        <taxon>Riccia</taxon>
    </lineage>
</organism>
<dbReference type="Pfam" id="PF01554">
    <property type="entry name" value="MatE"/>
    <property type="match status" value="2"/>
</dbReference>
<feature type="transmembrane region" description="Helical" evidence="6">
    <location>
        <begin position="226"/>
        <end position="246"/>
    </location>
</feature>
<dbReference type="InterPro" id="IPR002528">
    <property type="entry name" value="MATE_fam"/>
</dbReference>
<feature type="transmembrane region" description="Helical" evidence="6">
    <location>
        <begin position="384"/>
        <end position="401"/>
    </location>
</feature>
<feature type="transmembrane region" description="Helical" evidence="6">
    <location>
        <begin position="351"/>
        <end position="378"/>
    </location>
</feature>
<feature type="transmembrane region" description="Helical" evidence="6">
    <location>
        <begin position="168"/>
        <end position="186"/>
    </location>
</feature>
<sequence>MEHEILGRPLFEAECQVPLHSSSESDCRRFSDGKYDEYSTWLIKELSTQSRVAGPMILVSLLQFALTIVTLVFVGHLGELALSSSQIALTTAKATGLNIMMGLAVGLETLCGQAYGAKQYYLTGIFLQRGIFVLTLVGIPVSFLWWSIAPILVAVGQDPLIAEGAQEYTRFLIPTLFAYAFLQPLVKYMQAQSAVKAMALFSVFTLVIHVILCYFVIWHLEAGIRGAAIVTGISHWINVLFLALYVTFSGNFKKTWTGFSREAVKDIYPFLKLAVPSTFLLCLEYWCFDISVFLSGRLPNPQLETSTFSVCLNIIALLYMIPSGLSAAVSTRVSNELGAGLPDAAKAAVKLTVSLGLIEGCTVAIVLMSARNILPYLFINEPDVVNYVSSLVPLLAVAAPLDGYRGILYGVASGCGWQQLGAYSNLIAFYAIGLPVGLLLTFHFNYHGYGLWIGILSGFLAQTCLLSCITLTLNWQKLSFKAARLVDEARDHHEHILTTFVTKRQAHI</sequence>
<dbReference type="InterPro" id="IPR045069">
    <property type="entry name" value="MATE_euk"/>
</dbReference>
<feature type="transmembrane region" description="Helical" evidence="6">
    <location>
        <begin position="450"/>
        <end position="475"/>
    </location>
</feature>
<dbReference type="AlphaFoldDB" id="A0ABD3GTY0"/>
<keyword evidence="8" id="KW-1185">Reference proteome</keyword>
<dbReference type="CDD" id="cd13132">
    <property type="entry name" value="MATE_eukaryotic"/>
    <property type="match status" value="1"/>
</dbReference>
<feature type="transmembrane region" description="Helical" evidence="6">
    <location>
        <begin position="198"/>
        <end position="220"/>
    </location>
</feature>
<proteinExistence type="inferred from homology"/>
<accession>A0ABD3GTY0</accession>
<protein>
    <recommendedName>
        <fullName evidence="6">Protein DETOXIFICATION</fullName>
    </recommendedName>
    <alternativeName>
        <fullName evidence="6">Multidrug and toxic compound extrusion protein</fullName>
    </alternativeName>
</protein>
<comment type="similarity">
    <text evidence="2 6">Belongs to the multi antimicrobial extrusion (MATE) (TC 2.A.66.1) family.</text>
</comment>
<reference evidence="7 8" key="1">
    <citation type="submission" date="2024-09" db="EMBL/GenBank/DDBJ databases">
        <title>Chromosome-scale assembly of Riccia sorocarpa.</title>
        <authorList>
            <person name="Paukszto L."/>
        </authorList>
    </citation>
    <scope>NUCLEOTIDE SEQUENCE [LARGE SCALE GENOMIC DNA]</scope>
    <source>
        <strain evidence="7">LP-2024</strain>
        <tissue evidence="7">Aerial parts of the thallus</tissue>
    </source>
</reference>
<dbReference type="PANTHER" id="PTHR11206">
    <property type="entry name" value="MULTIDRUG RESISTANCE PROTEIN"/>
    <property type="match status" value="1"/>
</dbReference>
<gene>
    <name evidence="7" type="ORF">R1sor_024207</name>
</gene>
<keyword evidence="3 6" id="KW-0812">Transmembrane</keyword>
<evidence type="ECO:0000313" key="7">
    <source>
        <dbReference type="EMBL" id="KAL3681251.1"/>
    </source>
</evidence>
<comment type="caution">
    <text evidence="7">The sequence shown here is derived from an EMBL/GenBank/DDBJ whole genome shotgun (WGS) entry which is preliminary data.</text>
</comment>
<evidence type="ECO:0000256" key="5">
    <source>
        <dbReference type="ARBA" id="ARBA00023136"/>
    </source>
</evidence>
<dbReference type="GO" id="GO:0016020">
    <property type="term" value="C:membrane"/>
    <property type="evidence" value="ECO:0007669"/>
    <property type="project" value="UniProtKB-SubCell"/>
</dbReference>
<feature type="transmembrane region" description="Helical" evidence="6">
    <location>
        <begin position="306"/>
        <end position="330"/>
    </location>
</feature>
<evidence type="ECO:0000256" key="1">
    <source>
        <dbReference type="ARBA" id="ARBA00004141"/>
    </source>
</evidence>
<evidence type="ECO:0000256" key="6">
    <source>
        <dbReference type="RuleBase" id="RU004914"/>
    </source>
</evidence>
<feature type="transmembrane region" description="Helical" evidence="6">
    <location>
        <begin position="52"/>
        <end position="77"/>
    </location>
</feature>
<keyword evidence="5 6" id="KW-0472">Membrane</keyword>
<evidence type="ECO:0000256" key="2">
    <source>
        <dbReference type="ARBA" id="ARBA00010199"/>
    </source>
</evidence>
<keyword evidence="4 6" id="KW-1133">Transmembrane helix</keyword>
<comment type="subcellular location">
    <subcellularLocation>
        <location evidence="1">Membrane</location>
        <topology evidence="1">Multi-pass membrane protein</topology>
    </subcellularLocation>
</comment>
<evidence type="ECO:0000313" key="8">
    <source>
        <dbReference type="Proteomes" id="UP001633002"/>
    </source>
</evidence>
<evidence type="ECO:0000256" key="3">
    <source>
        <dbReference type="ARBA" id="ARBA00022692"/>
    </source>
</evidence>